<feature type="transmembrane region" description="Helical" evidence="1">
    <location>
        <begin position="112"/>
        <end position="130"/>
    </location>
</feature>
<dbReference type="AlphaFoldDB" id="A0A0Q0XQW3"/>
<comment type="caution">
    <text evidence="2">The sequence shown here is derived from an EMBL/GenBank/DDBJ whole genome shotgun (WGS) entry which is preliminary data.</text>
</comment>
<feature type="transmembrane region" description="Helical" evidence="1">
    <location>
        <begin position="50"/>
        <end position="68"/>
    </location>
</feature>
<proteinExistence type="predicted"/>
<dbReference type="PATRIC" id="fig|362413.3.peg.1652"/>
<dbReference type="RefSeq" id="WP_055097020.1">
    <property type="nucleotide sequence ID" value="NZ_JRLF01000014.1"/>
</dbReference>
<dbReference type="STRING" id="362413.RC62_1698"/>
<evidence type="ECO:0000313" key="3">
    <source>
        <dbReference type="Proteomes" id="UP000050443"/>
    </source>
</evidence>
<name>A0A0Q0XQW3_9FLAO</name>
<evidence type="ECO:0000313" key="2">
    <source>
        <dbReference type="EMBL" id="KQB38344.1"/>
    </source>
</evidence>
<feature type="transmembrane region" description="Helical" evidence="1">
    <location>
        <begin position="84"/>
        <end position="106"/>
    </location>
</feature>
<accession>A0A0Q0XQW3</accession>
<gene>
    <name evidence="2" type="ORF">RC62_1698</name>
</gene>
<dbReference type="Proteomes" id="UP000050443">
    <property type="component" value="Unassembled WGS sequence"/>
</dbReference>
<sequence length="193" mass="22259">MSEKRFFKIRLYFTGIIAIFIWLLLAWNYYHGGVPSHHVLNDKNLPEISNWWGALLLPLLSWVLFYWIKKRVINVEDDESKKSVFAIFYGFLGALIMGVILSVFFTLGYANFPAYILLIILLSGLFFPVYRAEYILGFVIGMTFTFGAVLPTGIGFILALIGAFLYLCIRPVFLYIISRFLFAVVSRKQKINK</sequence>
<evidence type="ECO:0000256" key="1">
    <source>
        <dbReference type="SAM" id="Phobius"/>
    </source>
</evidence>
<reference evidence="2 3" key="1">
    <citation type="submission" date="2014-09" db="EMBL/GenBank/DDBJ databases">
        <title>Genome sequence of Flavobacterium aquidurense RC62.</title>
        <authorList>
            <person name="Kim J.F."/>
            <person name="Kwak M.-J."/>
        </authorList>
    </citation>
    <scope>NUCLEOTIDE SEQUENCE [LARGE SCALE GENOMIC DNA]</scope>
    <source>
        <strain evidence="2 3">RC62</strain>
    </source>
</reference>
<feature type="transmembrane region" description="Helical" evidence="1">
    <location>
        <begin position="164"/>
        <end position="185"/>
    </location>
</feature>
<organism evidence="2 3">
    <name type="scientific">Flavobacterium aquidurense</name>
    <dbReference type="NCBI Taxonomy" id="362413"/>
    <lineage>
        <taxon>Bacteria</taxon>
        <taxon>Pseudomonadati</taxon>
        <taxon>Bacteroidota</taxon>
        <taxon>Flavobacteriia</taxon>
        <taxon>Flavobacteriales</taxon>
        <taxon>Flavobacteriaceae</taxon>
        <taxon>Flavobacterium</taxon>
    </lineage>
</organism>
<dbReference type="EMBL" id="JRLF01000014">
    <property type="protein sequence ID" value="KQB38344.1"/>
    <property type="molecule type" value="Genomic_DNA"/>
</dbReference>
<protein>
    <submittedName>
        <fullName evidence="2">Uncharacterized protein</fullName>
    </submittedName>
</protein>
<feature type="transmembrane region" description="Helical" evidence="1">
    <location>
        <begin position="135"/>
        <end position="158"/>
    </location>
</feature>
<feature type="transmembrane region" description="Helical" evidence="1">
    <location>
        <begin position="12"/>
        <end position="30"/>
    </location>
</feature>
<keyword evidence="1" id="KW-0472">Membrane</keyword>
<keyword evidence="1" id="KW-1133">Transmembrane helix</keyword>
<dbReference type="OrthoDB" id="9815205at2"/>
<keyword evidence="1" id="KW-0812">Transmembrane</keyword>